<protein>
    <recommendedName>
        <fullName evidence="4">B box-type domain-containing protein</fullName>
    </recommendedName>
</protein>
<sequence length="210" mass="24565">MTSPNYCSACYERDGTCYCSGCKDYFCDDDFKSHREMLINKLNEFTADRNDLQKNINKDNSNQRSVLDITAKIDEWEERTIEKVKQVADLAKKQVVKIINSNQEEIAIRFRNLSKELGDRRVKKSVLEHDITRLKQEIYQLKEDVIRMTQTSTIELNMKQSDKIEWNRMTYVEGKPITPCNQWHQLKPIEIKSIGEGILLENAILLIRGS</sequence>
<dbReference type="Proteomes" id="UP000663869">
    <property type="component" value="Unassembled WGS sequence"/>
</dbReference>
<feature type="coiled-coil region" evidence="1">
    <location>
        <begin position="35"/>
        <end position="62"/>
    </location>
</feature>
<evidence type="ECO:0008006" key="4">
    <source>
        <dbReference type="Google" id="ProtNLM"/>
    </source>
</evidence>
<reference evidence="2" key="1">
    <citation type="submission" date="2021-02" db="EMBL/GenBank/DDBJ databases">
        <authorList>
            <person name="Nowell W R."/>
        </authorList>
    </citation>
    <scope>NUCLEOTIDE SEQUENCE</scope>
</reference>
<dbReference type="AlphaFoldDB" id="A0A818EPB2"/>
<accession>A0A818EPB2</accession>
<proteinExistence type="predicted"/>
<evidence type="ECO:0000256" key="1">
    <source>
        <dbReference type="SAM" id="Coils"/>
    </source>
</evidence>
<organism evidence="2 3">
    <name type="scientific">Rotaria socialis</name>
    <dbReference type="NCBI Taxonomy" id="392032"/>
    <lineage>
        <taxon>Eukaryota</taxon>
        <taxon>Metazoa</taxon>
        <taxon>Spiralia</taxon>
        <taxon>Gnathifera</taxon>
        <taxon>Rotifera</taxon>
        <taxon>Eurotatoria</taxon>
        <taxon>Bdelloidea</taxon>
        <taxon>Philodinida</taxon>
        <taxon>Philodinidae</taxon>
        <taxon>Rotaria</taxon>
    </lineage>
</organism>
<keyword evidence="1" id="KW-0175">Coiled coil</keyword>
<evidence type="ECO:0000313" key="2">
    <source>
        <dbReference type="EMBL" id="CAF3462163.1"/>
    </source>
</evidence>
<evidence type="ECO:0000313" key="3">
    <source>
        <dbReference type="Proteomes" id="UP000663869"/>
    </source>
</evidence>
<dbReference type="EMBL" id="CAJNYU010001726">
    <property type="protein sequence ID" value="CAF3462163.1"/>
    <property type="molecule type" value="Genomic_DNA"/>
</dbReference>
<name>A0A818EPB2_9BILA</name>
<comment type="caution">
    <text evidence="2">The sequence shown here is derived from an EMBL/GenBank/DDBJ whole genome shotgun (WGS) entry which is preliminary data.</text>
</comment>
<gene>
    <name evidence="2" type="ORF">FME351_LOCUS14184</name>
</gene>